<evidence type="ECO:0000256" key="3">
    <source>
        <dbReference type="SAM" id="SignalP"/>
    </source>
</evidence>
<dbReference type="Gene3D" id="2.60.40.10">
    <property type="entry name" value="Immunoglobulins"/>
    <property type="match status" value="2"/>
</dbReference>
<evidence type="ECO:0000313" key="5">
    <source>
        <dbReference type="EMBL" id="CAF97032.1"/>
    </source>
</evidence>
<accession>Q4SQQ0</accession>
<gene>
    <name evidence="5" type="ORF">GSTENG00014278001</name>
</gene>
<dbReference type="OrthoDB" id="6151406at2759"/>
<feature type="signal peptide" evidence="3">
    <location>
        <begin position="1"/>
        <end position="18"/>
    </location>
</feature>
<name>Q4SQQ0_TETNG</name>
<dbReference type="KEGG" id="tng:GSTEN00014278G001"/>
<dbReference type="PANTHER" id="PTHR11481">
    <property type="entry name" value="IMMUNOGLOBULIN FC RECEPTOR"/>
    <property type="match status" value="1"/>
</dbReference>
<dbReference type="GO" id="GO:0004888">
    <property type="term" value="F:transmembrane signaling receptor activity"/>
    <property type="evidence" value="ECO:0007669"/>
    <property type="project" value="TreeGrafter"/>
</dbReference>
<proteinExistence type="predicted"/>
<dbReference type="InterPro" id="IPR013783">
    <property type="entry name" value="Ig-like_fold"/>
</dbReference>
<dbReference type="GO" id="GO:0007166">
    <property type="term" value="P:cell surface receptor signaling pathway"/>
    <property type="evidence" value="ECO:0007669"/>
    <property type="project" value="TreeGrafter"/>
</dbReference>
<organism evidence="5">
    <name type="scientific">Tetraodon nigroviridis</name>
    <name type="common">Spotted green pufferfish</name>
    <name type="synonym">Chelonodon nigroviridis</name>
    <dbReference type="NCBI Taxonomy" id="99883"/>
    <lineage>
        <taxon>Eukaryota</taxon>
        <taxon>Metazoa</taxon>
        <taxon>Chordata</taxon>
        <taxon>Craniata</taxon>
        <taxon>Vertebrata</taxon>
        <taxon>Euteleostomi</taxon>
        <taxon>Actinopterygii</taxon>
        <taxon>Neopterygii</taxon>
        <taxon>Teleostei</taxon>
        <taxon>Neoteleostei</taxon>
        <taxon>Acanthomorphata</taxon>
        <taxon>Eupercaria</taxon>
        <taxon>Tetraodontiformes</taxon>
        <taxon>Tetradontoidea</taxon>
        <taxon>Tetraodontidae</taxon>
        <taxon>Tetraodon</taxon>
    </lineage>
</organism>
<dbReference type="AlphaFoldDB" id="Q4SQQ0"/>
<dbReference type="PROSITE" id="PS50835">
    <property type="entry name" value="IG_LIKE"/>
    <property type="match status" value="2"/>
</dbReference>
<dbReference type="InterPro" id="IPR036179">
    <property type="entry name" value="Ig-like_dom_sf"/>
</dbReference>
<dbReference type="PANTHER" id="PTHR11481:SF64">
    <property type="entry name" value="FC RECEPTOR-LIKE PROTEIN 4"/>
    <property type="match status" value="1"/>
</dbReference>
<feature type="chain" id="PRO_5004243954" evidence="3">
    <location>
        <begin position="19"/>
        <end position="324"/>
    </location>
</feature>
<keyword evidence="1 3" id="KW-0732">Signal</keyword>
<dbReference type="Pfam" id="PF13895">
    <property type="entry name" value="Ig_2"/>
    <property type="match status" value="1"/>
</dbReference>
<dbReference type="EMBL" id="CAAE01014531">
    <property type="protein sequence ID" value="CAF97032.1"/>
    <property type="molecule type" value="Genomic_DNA"/>
</dbReference>
<dbReference type="GO" id="GO:0006955">
    <property type="term" value="P:immune response"/>
    <property type="evidence" value="ECO:0007669"/>
    <property type="project" value="TreeGrafter"/>
</dbReference>
<reference evidence="5" key="1">
    <citation type="journal article" date="2004" name="Nature">
        <title>Genome duplication in the teleost fish Tetraodon nigroviridis reveals the early vertebrate proto-karyotype.</title>
        <authorList>
            <person name="Jaillon O."/>
            <person name="Aury J.-M."/>
            <person name="Brunet F."/>
            <person name="Petit J.-L."/>
            <person name="Stange-Thomann N."/>
            <person name="Mauceli E."/>
            <person name="Bouneau L."/>
            <person name="Fischer C."/>
            <person name="Ozouf-Costaz C."/>
            <person name="Bernot A."/>
            <person name="Nicaud S."/>
            <person name="Jaffe D."/>
            <person name="Fisher S."/>
            <person name="Lutfalla G."/>
            <person name="Dossat C."/>
            <person name="Segurens B."/>
            <person name="Dasilva C."/>
            <person name="Salanoubat M."/>
            <person name="Levy M."/>
            <person name="Boudet N."/>
            <person name="Castellano S."/>
            <person name="Anthouard V."/>
            <person name="Jubin C."/>
            <person name="Castelli V."/>
            <person name="Katinka M."/>
            <person name="Vacherie B."/>
            <person name="Biemont C."/>
            <person name="Skalli Z."/>
            <person name="Cattolico L."/>
            <person name="Poulain J."/>
            <person name="De Berardinis V."/>
            <person name="Cruaud C."/>
            <person name="Duprat S."/>
            <person name="Brottier P."/>
            <person name="Coutanceau J.-P."/>
            <person name="Gouzy J."/>
            <person name="Parra G."/>
            <person name="Lardier G."/>
            <person name="Chapple C."/>
            <person name="McKernan K.J."/>
            <person name="McEwan P."/>
            <person name="Bosak S."/>
            <person name="Kellis M."/>
            <person name="Volff J.-N."/>
            <person name="Guigo R."/>
            <person name="Zody M.C."/>
            <person name="Mesirov J."/>
            <person name="Lindblad-Toh K."/>
            <person name="Birren B."/>
            <person name="Nusbaum C."/>
            <person name="Kahn D."/>
            <person name="Robinson-Rechavi M."/>
            <person name="Laudet V."/>
            <person name="Schachter V."/>
            <person name="Quetier F."/>
            <person name="Saurin W."/>
            <person name="Scarpelli C."/>
            <person name="Wincker P."/>
            <person name="Lander E.S."/>
            <person name="Weissenbach J."/>
            <person name="Roest Crollius H."/>
        </authorList>
    </citation>
    <scope>NUCLEOTIDE SEQUENCE [LARGE SCALE GENOMIC DNA]</scope>
</reference>
<sequence>MRRAFLLPLGLFCHGGNLQMGSRVDLVTLWTVSALMMFPQCGHLQVLTVKPNWAAFFTGESMTITCNIGEGKYSDWYYIFMRDQQPLHQYSTNQMYFSQYLTTDLGGRYYCRVSHMNTRVTKDSNVVSLTISGGNLIFQHPAVVLYRGETVPLRCRCRYLTDMTTAAFYRNGALIVTDPNQRKLIRSENAVEISLPLLSDSSYVCRLNGVEESPPIMLKVEPSRPKAQLRIHEAPVGKNITLMCSIMSPSPGWMIFWYRGTKDDSLTAQDIKILSDDRISTSQRGVYWCRGGRGNPTYYTEYSSPIGTGNTGRLEKVWKHHPAK</sequence>
<dbReference type="InterPro" id="IPR007110">
    <property type="entry name" value="Ig-like_dom"/>
</dbReference>
<reference evidence="5" key="2">
    <citation type="submission" date="2004-02" db="EMBL/GenBank/DDBJ databases">
        <authorList>
            <consortium name="Genoscope"/>
            <consortium name="Whitehead Institute Centre for Genome Research"/>
        </authorList>
    </citation>
    <scope>NUCLEOTIDE SEQUENCE</scope>
</reference>
<evidence type="ECO:0000259" key="4">
    <source>
        <dbReference type="PROSITE" id="PS50835"/>
    </source>
</evidence>
<dbReference type="GO" id="GO:0009897">
    <property type="term" value="C:external side of plasma membrane"/>
    <property type="evidence" value="ECO:0007669"/>
    <property type="project" value="TreeGrafter"/>
</dbReference>
<keyword evidence="2" id="KW-1015">Disulfide bond</keyword>
<feature type="domain" description="Ig-like" evidence="4">
    <location>
        <begin position="39"/>
        <end position="128"/>
    </location>
</feature>
<dbReference type="InterPro" id="IPR003599">
    <property type="entry name" value="Ig_sub"/>
</dbReference>
<dbReference type="InterPro" id="IPR050488">
    <property type="entry name" value="Ig_Fc_receptor"/>
</dbReference>
<comment type="caution">
    <text evidence="5">The sequence shown here is derived from an EMBL/GenBank/DDBJ whole genome shotgun (WGS) entry which is preliminary data.</text>
</comment>
<dbReference type="SUPFAM" id="SSF48726">
    <property type="entry name" value="Immunoglobulin"/>
    <property type="match status" value="2"/>
</dbReference>
<feature type="domain" description="Ig-like" evidence="4">
    <location>
        <begin position="225"/>
        <end position="290"/>
    </location>
</feature>
<evidence type="ECO:0000256" key="2">
    <source>
        <dbReference type="ARBA" id="ARBA00023157"/>
    </source>
</evidence>
<protein>
    <submittedName>
        <fullName evidence="5">(spotted green pufferfish) hypothetical protein</fullName>
    </submittedName>
</protein>
<evidence type="ECO:0000256" key="1">
    <source>
        <dbReference type="ARBA" id="ARBA00022729"/>
    </source>
</evidence>
<dbReference type="SMART" id="SM00409">
    <property type="entry name" value="IG"/>
    <property type="match status" value="3"/>
</dbReference>